<dbReference type="Proteomes" id="UP000799324">
    <property type="component" value="Unassembled WGS sequence"/>
</dbReference>
<feature type="compositionally biased region" description="Low complexity" evidence="2">
    <location>
        <begin position="599"/>
        <end position="609"/>
    </location>
</feature>
<feature type="coiled-coil region" evidence="1">
    <location>
        <begin position="133"/>
        <end position="174"/>
    </location>
</feature>
<dbReference type="AlphaFoldDB" id="A0A6A6SZ39"/>
<dbReference type="EMBL" id="MU004393">
    <property type="protein sequence ID" value="KAF2652810.1"/>
    <property type="molecule type" value="Genomic_DNA"/>
</dbReference>
<evidence type="ECO:0000256" key="2">
    <source>
        <dbReference type="SAM" id="MobiDB-lite"/>
    </source>
</evidence>
<evidence type="ECO:0000313" key="4">
    <source>
        <dbReference type="Proteomes" id="UP000799324"/>
    </source>
</evidence>
<feature type="non-terminal residue" evidence="3">
    <location>
        <position position="699"/>
    </location>
</feature>
<keyword evidence="1" id="KW-0175">Coiled coil</keyword>
<feature type="region of interest" description="Disordered" evidence="2">
    <location>
        <begin position="593"/>
        <end position="699"/>
    </location>
</feature>
<feature type="region of interest" description="Disordered" evidence="2">
    <location>
        <begin position="539"/>
        <end position="561"/>
    </location>
</feature>
<proteinExistence type="predicted"/>
<feature type="non-terminal residue" evidence="3">
    <location>
        <position position="1"/>
    </location>
</feature>
<feature type="compositionally biased region" description="Basic and acidic residues" evidence="2">
    <location>
        <begin position="484"/>
        <end position="499"/>
    </location>
</feature>
<feature type="compositionally biased region" description="Polar residues" evidence="2">
    <location>
        <begin position="545"/>
        <end position="561"/>
    </location>
</feature>
<evidence type="ECO:0000256" key="1">
    <source>
        <dbReference type="SAM" id="Coils"/>
    </source>
</evidence>
<evidence type="ECO:0000313" key="3">
    <source>
        <dbReference type="EMBL" id="KAF2652810.1"/>
    </source>
</evidence>
<feature type="region of interest" description="Disordered" evidence="2">
    <location>
        <begin position="108"/>
        <end position="130"/>
    </location>
</feature>
<feature type="compositionally biased region" description="Basic and acidic residues" evidence="2">
    <location>
        <begin position="649"/>
        <end position="672"/>
    </location>
</feature>
<dbReference type="OrthoDB" id="3789140at2759"/>
<accession>A0A6A6SZ39</accession>
<feature type="region of interest" description="Disordered" evidence="2">
    <location>
        <begin position="484"/>
        <end position="513"/>
    </location>
</feature>
<name>A0A6A6SZ39_9PLEO</name>
<keyword evidence="4" id="KW-1185">Reference proteome</keyword>
<gene>
    <name evidence="3" type="ORF">K491DRAFT_569941</name>
</gene>
<reference evidence="3" key="1">
    <citation type="journal article" date="2020" name="Stud. Mycol.">
        <title>101 Dothideomycetes genomes: a test case for predicting lifestyles and emergence of pathogens.</title>
        <authorList>
            <person name="Haridas S."/>
            <person name="Albert R."/>
            <person name="Binder M."/>
            <person name="Bloem J."/>
            <person name="Labutti K."/>
            <person name="Salamov A."/>
            <person name="Andreopoulos B."/>
            <person name="Baker S."/>
            <person name="Barry K."/>
            <person name="Bills G."/>
            <person name="Bluhm B."/>
            <person name="Cannon C."/>
            <person name="Castanera R."/>
            <person name="Culley D."/>
            <person name="Daum C."/>
            <person name="Ezra D."/>
            <person name="Gonzalez J."/>
            <person name="Henrissat B."/>
            <person name="Kuo A."/>
            <person name="Liang C."/>
            <person name="Lipzen A."/>
            <person name="Lutzoni F."/>
            <person name="Magnuson J."/>
            <person name="Mondo S."/>
            <person name="Nolan M."/>
            <person name="Ohm R."/>
            <person name="Pangilinan J."/>
            <person name="Park H.-J."/>
            <person name="Ramirez L."/>
            <person name="Alfaro M."/>
            <person name="Sun H."/>
            <person name="Tritt A."/>
            <person name="Yoshinaga Y."/>
            <person name="Zwiers L.-H."/>
            <person name="Turgeon B."/>
            <person name="Goodwin S."/>
            <person name="Spatafora J."/>
            <person name="Crous P."/>
            <person name="Grigoriev I."/>
        </authorList>
    </citation>
    <scope>NUCLEOTIDE SEQUENCE</scope>
    <source>
        <strain evidence="3">CBS 122681</strain>
    </source>
</reference>
<organism evidence="3 4">
    <name type="scientific">Lophiostoma macrostomum CBS 122681</name>
    <dbReference type="NCBI Taxonomy" id="1314788"/>
    <lineage>
        <taxon>Eukaryota</taxon>
        <taxon>Fungi</taxon>
        <taxon>Dikarya</taxon>
        <taxon>Ascomycota</taxon>
        <taxon>Pezizomycotina</taxon>
        <taxon>Dothideomycetes</taxon>
        <taxon>Pleosporomycetidae</taxon>
        <taxon>Pleosporales</taxon>
        <taxon>Lophiostomataceae</taxon>
        <taxon>Lophiostoma</taxon>
    </lineage>
</organism>
<protein>
    <submittedName>
        <fullName evidence="3">Uncharacterized protein</fullName>
    </submittedName>
</protein>
<sequence length="699" mass="78878">RLASIAVTTALPGAFLTFVRNHPHSWAARHQTKVANALHVLALATVANQRVSVQDLLVTALVMVSFEALQRSLELGRDDGMAESSVIETLLTSTHTTVAKSNINVPGTKNIESTDSGVHVGASAPESEKTDVIHRLQSSLEEIKAANKTLENDLKRARDDLRHTRDTLNETLADNASLRDETKLVKQTIARDHQAAIYRKDIELFALRKGNEQKETQIKEKDTMLADLRRQHKAAMDLKQAQVHSLKERVATFEELKHEDVDDETNIEQGGQHEPAMRVKLLRVQGRSSHEQDRLLEEKDIEIARLREDLSAIMCGSETLTRVQDELRRAWDATYEMQRALNEERHAHAQSRHKLEEAAVRLDEEIRKNQKTSPTRLPTIEESDKNELEIMFNAAQQDNIRLHSEHEAVEKRLREANARLFTSEQEMATLQEQLRLEKAINEDMETARPSVVHRAHFQRMEGQLQESRDALDGKNSEIEQLKSVATKKDSELQHLKKQTEAAARSQSELQEEVDGLKRSVAELESTKEQLMLDHERLAQHRARQRTSTGTADHTSARSSGATLITEPVQVFTDTETPLPTRPATIATDFSVHSTPETNTAVDTPVTPTPADRKPHANRFSLITNDVPPPELRSSRRKSLNIKSLMRKMAGKETGDKDKDSRKAQVVRKEQAKETQTQQRPRTALAPKDKNAPLRPRTSA</sequence>